<feature type="transmembrane region" description="Helical" evidence="3">
    <location>
        <begin position="6"/>
        <end position="22"/>
    </location>
</feature>
<dbReference type="Pfam" id="PF00149">
    <property type="entry name" value="Metallophos"/>
    <property type="match status" value="1"/>
</dbReference>
<dbReference type="STRING" id="1077936.SAMN05421545_1613"/>
<keyword evidence="1" id="KW-0732">Signal</keyword>
<organism evidence="5 6">
    <name type="scientific">Pontibacter lucknowensis</name>
    <dbReference type="NCBI Taxonomy" id="1077936"/>
    <lineage>
        <taxon>Bacteria</taxon>
        <taxon>Pseudomonadati</taxon>
        <taxon>Bacteroidota</taxon>
        <taxon>Cytophagia</taxon>
        <taxon>Cytophagales</taxon>
        <taxon>Hymenobacteraceae</taxon>
        <taxon>Pontibacter</taxon>
    </lineage>
</organism>
<feature type="domain" description="Calcineurin-like phosphoesterase" evidence="4">
    <location>
        <begin position="54"/>
        <end position="254"/>
    </location>
</feature>
<dbReference type="AlphaFoldDB" id="A0A1N6WL41"/>
<keyword evidence="6" id="KW-1185">Reference proteome</keyword>
<dbReference type="EMBL" id="FTNM01000002">
    <property type="protein sequence ID" value="SIQ90758.1"/>
    <property type="molecule type" value="Genomic_DNA"/>
</dbReference>
<dbReference type="InterPro" id="IPR051558">
    <property type="entry name" value="Metallophosphoesterase_PAP"/>
</dbReference>
<evidence type="ECO:0000256" key="1">
    <source>
        <dbReference type="ARBA" id="ARBA00022729"/>
    </source>
</evidence>
<gene>
    <name evidence="5" type="ORF">SAMN05421545_1613</name>
</gene>
<reference evidence="6" key="1">
    <citation type="submission" date="2017-01" db="EMBL/GenBank/DDBJ databases">
        <authorList>
            <person name="Varghese N."/>
            <person name="Submissions S."/>
        </authorList>
    </citation>
    <scope>NUCLEOTIDE SEQUENCE [LARGE SCALE GENOMIC DNA]</scope>
    <source>
        <strain evidence="6">DM9</strain>
    </source>
</reference>
<dbReference type="InterPro" id="IPR004843">
    <property type="entry name" value="Calcineurin-like_PHP"/>
</dbReference>
<evidence type="ECO:0000256" key="2">
    <source>
        <dbReference type="ARBA" id="ARBA00022801"/>
    </source>
</evidence>
<accession>A0A1N6WL41</accession>
<dbReference type="RefSeq" id="WP_007660161.1">
    <property type="nucleotide sequence ID" value="NZ_FTNM01000002.1"/>
</dbReference>
<evidence type="ECO:0000313" key="6">
    <source>
        <dbReference type="Proteomes" id="UP000185924"/>
    </source>
</evidence>
<dbReference type="PANTHER" id="PTHR10161:SF14">
    <property type="entry name" value="TARTRATE-RESISTANT ACID PHOSPHATASE TYPE 5"/>
    <property type="match status" value="1"/>
</dbReference>
<keyword evidence="3" id="KW-0472">Membrane</keyword>
<keyword evidence="2" id="KW-0378">Hydrolase</keyword>
<sequence>MLLYFILIPTVLFLVFGLFSYWQELKYRNKPFYKLSDVGWRKCLPKPEARLVHSIAFMGDVGYVATDGTDPVMKLLDEWQHNTGPDGSVLFLGDNLYPVGLPAETHRHYPAAKERLDFLLHQMRAYAGRKIFLSGNHDWNKGRKKGLEYVLRQEKYVVDTLQDECSYLPRHGCPGPEAIQLADGLLLVIINTQWWVQRGEKPMGRKQGCPYDDIEDFFLRLNKILRRNRHQRIVVAAHHPLYSNALHGGKFTIKQHIFPLTAAHKRFYIPLPIFGSLYPFYRKMFGAYEDMSHRKYRKMRKRLLRIFHQYSNIVYVAGHDHNLQHFEVRDNHYIVSGSGSKTSFVKKGGKATFTLEQRGFFVLNYYDTGEVWIEALAVTEGENVSKPGAVVFRKELGSVLQPKEQTQEV</sequence>
<dbReference type="InterPro" id="IPR029052">
    <property type="entry name" value="Metallo-depent_PP-like"/>
</dbReference>
<keyword evidence="3" id="KW-1133">Transmembrane helix</keyword>
<keyword evidence="3" id="KW-0812">Transmembrane</keyword>
<dbReference type="Proteomes" id="UP000185924">
    <property type="component" value="Unassembled WGS sequence"/>
</dbReference>
<dbReference type="PANTHER" id="PTHR10161">
    <property type="entry name" value="TARTRATE-RESISTANT ACID PHOSPHATASE TYPE 5"/>
    <property type="match status" value="1"/>
</dbReference>
<evidence type="ECO:0000259" key="4">
    <source>
        <dbReference type="Pfam" id="PF00149"/>
    </source>
</evidence>
<protein>
    <submittedName>
        <fullName evidence="5">Calcineurin-like phosphoesterase</fullName>
    </submittedName>
</protein>
<dbReference type="OrthoDB" id="333971at2"/>
<evidence type="ECO:0000313" key="5">
    <source>
        <dbReference type="EMBL" id="SIQ90758.1"/>
    </source>
</evidence>
<name>A0A1N6WL41_9BACT</name>
<dbReference type="Gene3D" id="3.60.21.10">
    <property type="match status" value="2"/>
</dbReference>
<dbReference type="GO" id="GO:0016787">
    <property type="term" value="F:hydrolase activity"/>
    <property type="evidence" value="ECO:0007669"/>
    <property type="project" value="UniProtKB-KW"/>
</dbReference>
<proteinExistence type="predicted"/>
<evidence type="ECO:0000256" key="3">
    <source>
        <dbReference type="SAM" id="Phobius"/>
    </source>
</evidence>
<dbReference type="SUPFAM" id="SSF56300">
    <property type="entry name" value="Metallo-dependent phosphatases"/>
    <property type="match status" value="1"/>
</dbReference>